<feature type="compositionally biased region" description="Polar residues" evidence="1">
    <location>
        <begin position="207"/>
        <end position="216"/>
    </location>
</feature>
<feature type="region of interest" description="Disordered" evidence="1">
    <location>
        <begin position="112"/>
        <end position="231"/>
    </location>
</feature>
<keyword evidence="2" id="KW-0732">Signal</keyword>
<feature type="compositionally biased region" description="Low complexity" evidence="1">
    <location>
        <begin position="159"/>
        <end position="186"/>
    </location>
</feature>
<evidence type="ECO:0000256" key="1">
    <source>
        <dbReference type="SAM" id="MobiDB-lite"/>
    </source>
</evidence>
<feature type="compositionally biased region" description="Low complexity" evidence="1">
    <location>
        <begin position="114"/>
        <end position="124"/>
    </location>
</feature>
<dbReference type="OrthoDB" id="4834836at2759"/>
<name>A0A8H6JQU8_9PEZI</name>
<reference evidence="3" key="1">
    <citation type="journal article" date="2020" name="Phytopathology">
        <title>Genome Sequence Resources of Colletotrichum truncatum, C. plurivorum, C. musicola, and C. sojae: Four Species Pathogenic to Soybean (Glycine max).</title>
        <authorList>
            <person name="Rogerio F."/>
            <person name="Boufleur T.R."/>
            <person name="Ciampi-Guillardi M."/>
            <person name="Sukno S.A."/>
            <person name="Thon M.R."/>
            <person name="Massola Junior N.S."/>
            <person name="Baroncelli R."/>
        </authorList>
    </citation>
    <scope>NUCLEOTIDE SEQUENCE</scope>
    <source>
        <strain evidence="3">LFN0074</strain>
    </source>
</reference>
<dbReference type="Proteomes" id="UP000639643">
    <property type="component" value="Unassembled WGS sequence"/>
</dbReference>
<feature type="compositionally biased region" description="Low complexity" evidence="1">
    <location>
        <begin position="222"/>
        <end position="231"/>
    </location>
</feature>
<comment type="caution">
    <text evidence="3">The sequence shown here is derived from an EMBL/GenBank/DDBJ whole genome shotgun (WGS) entry which is preliminary data.</text>
</comment>
<dbReference type="AlphaFoldDB" id="A0A8H6JQU8"/>
<evidence type="ECO:0000313" key="3">
    <source>
        <dbReference type="EMBL" id="KAF6817043.1"/>
    </source>
</evidence>
<feature type="compositionally biased region" description="Basic and acidic residues" evidence="1">
    <location>
        <begin position="318"/>
        <end position="329"/>
    </location>
</feature>
<dbReference type="EMBL" id="WIGM01000663">
    <property type="protein sequence ID" value="KAF6817043.1"/>
    <property type="molecule type" value="Genomic_DNA"/>
</dbReference>
<accession>A0A8H6JQU8</accession>
<feature type="region of interest" description="Disordered" evidence="1">
    <location>
        <begin position="262"/>
        <end position="329"/>
    </location>
</feature>
<feature type="compositionally biased region" description="Low complexity" evidence="1">
    <location>
        <begin position="136"/>
        <end position="152"/>
    </location>
</feature>
<keyword evidence="4" id="KW-1185">Reference proteome</keyword>
<protein>
    <recommendedName>
        <fullName evidence="5">Cell wall protein</fullName>
    </recommendedName>
</protein>
<feature type="signal peptide" evidence="2">
    <location>
        <begin position="1"/>
        <end position="23"/>
    </location>
</feature>
<evidence type="ECO:0000256" key="2">
    <source>
        <dbReference type="SAM" id="SignalP"/>
    </source>
</evidence>
<evidence type="ECO:0000313" key="4">
    <source>
        <dbReference type="Proteomes" id="UP000639643"/>
    </source>
</evidence>
<sequence length="346" mass="35764">MHFIAKTLHVCAVLHVAFRGASGAILRGRSDADPVYLPSGKAGLSAQTAALTDDLAALDKHLSDLLGVWDPDDADPVSSIAKRQDDSVRISRQALQELLRLIQSIEVQVAALLPPDDGGSPSGSTGPGLPPPGPTSSPTSSPGPVTPPGSAASPPPASSPGQTASPPGSVASPPGQSPGSPAASSPPSSPSIVTRDDPNGPPIPTPFLTSSVVGNPTPSPATTVYGTATSTTRCKTTLTQTFTSYVYEDGSPAVVPREVPFEEEVDGPENPEIDDASEQDGDGLIEVGPWGEPDGTTRADDDVEFGQSVTEPWTTLTTRRESRRSPDRSKLLFIHEDEDALEMAAM</sequence>
<feature type="chain" id="PRO_5034214892" description="Cell wall protein" evidence="2">
    <location>
        <begin position="24"/>
        <end position="346"/>
    </location>
</feature>
<feature type="compositionally biased region" description="Acidic residues" evidence="1">
    <location>
        <begin position="262"/>
        <end position="283"/>
    </location>
</feature>
<gene>
    <name evidence="3" type="ORF">CMUS01_12174</name>
</gene>
<organism evidence="3 4">
    <name type="scientific">Colletotrichum musicola</name>
    <dbReference type="NCBI Taxonomy" id="2175873"/>
    <lineage>
        <taxon>Eukaryota</taxon>
        <taxon>Fungi</taxon>
        <taxon>Dikarya</taxon>
        <taxon>Ascomycota</taxon>
        <taxon>Pezizomycotina</taxon>
        <taxon>Sordariomycetes</taxon>
        <taxon>Hypocreomycetidae</taxon>
        <taxon>Glomerellales</taxon>
        <taxon>Glomerellaceae</taxon>
        <taxon>Colletotrichum</taxon>
        <taxon>Colletotrichum orchidearum species complex</taxon>
    </lineage>
</organism>
<proteinExistence type="predicted"/>
<evidence type="ECO:0008006" key="5">
    <source>
        <dbReference type="Google" id="ProtNLM"/>
    </source>
</evidence>